<dbReference type="Proteomes" id="UP000550787">
    <property type="component" value="Unassembled WGS sequence"/>
</dbReference>
<proteinExistence type="predicted"/>
<accession>A0A7W4I6P2</accession>
<gene>
    <name evidence="1" type="ORF">HLH33_13075</name>
</gene>
<protein>
    <submittedName>
        <fullName evidence="1">Uncharacterized protein</fullName>
    </submittedName>
</protein>
<sequence>MTDDITRAELYVDAVLANPPTDNAEIMAVAVELNAKADAIAALVDTWRAQARRLRDFAVARQARLDATPENATASPATPRE</sequence>
<evidence type="ECO:0000313" key="2">
    <source>
        <dbReference type="Proteomes" id="UP000550787"/>
    </source>
</evidence>
<dbReference type="RefSeq" id="WP_183116109.1">
    <property type="nucleotide sequence ID" value="NZ_JABEQG010000026.1"/>
</dbReference>
<comment type="caution">
    <text evidence="1">The sequence shown here is derived from an EMBL/GenBank/DDBJ whole genome shotgun (WGS) entry which is preliminary data.</text>
</comment>
<reference evidence="1 2" key="1">
    <citation type="submission" date="2020-04" db="EMBL/GenBank/DDBJ databases">
        <title>Description of novel Gluconacetobacter.</title>
        <authorList>
            <person name="Sombolestani A."/>
        </authorList>
    </citation>
    <scope>NUCLEOTIDE SEQUENCE [LARGE SCALE GENOMIC DNA]</scope>
    <source>
        <strain evidence="1 2">LMG 7603</strain>
    </source>
</reference>
<dbReference type="AlphaFoldDB" id="A0A7W4I6P2"/>
<name>A0A7W4I6P2_GLUDI</name>
<dbReference type="EMBL" id="JABEQG010000026">
    <property type="protein sequence ID" value="MBB2157232.1"/>
    <property type="molecule type" value="Genomic_DNA"/>
</dbReference>
<evidence type="ECO:0000313" key="1">
    <source>
        <dbReference type="EMBL" id="MBB2157232.1"/>
    </source>
</evidence>
<organism evidence="1 2">
    <name type="scientific">Gluconacetobacter diazotrophicus</name>
    <name type="common">Acetobacter diazotrophicus</name>
    <dbReference type="NCBI Taxonomy" id="33996"/>
    <lineage>
        <taxon>Bacteria</taxon>
        <taxon>Pseudomonadati</taxon>
        <taxon>Pseudomonadota</taxon>
        <taxon>Alphaproteobacteria</taxon>
        <taxon>Acetobacterales</taxon>
        <taxon>Acetobacteraceae</taxon>
        <taxon>Gluconacetobacter</taxon>
    </lineage>
</organism>